<dbReference type="Gene3D" id="1.10.10.10">
    <property type="entry name" value="Winged helix-like DNA-binding domain superfamily/Winged helix DNA-binding domain"/>
    <property type="match status" value="1"/>
</dbReference>
<evidence type="ECO:0000256" key="4">
    <source>
        <dbReference type="ARBA" id="ARBA00022454"/>
    </source>
</evidence>
<dbReference type="GO" id="GO:0003690">
    <property type="term" value="F:double-stranded DNA binding"/>
    <property type="evidence" value="ECO:0007669"/>
    <property type="project" value="TreeGrafter"/>
</dbReference>
<dbReference type="GO" id="GO:0030527">
    <property type="term" value="F:structural constituent of chromatin"/>
    <property type="evidence" value="ECO:0007669"/>
    <property type="project" value="InterPro"/>
</dbReference>
<accession>A0A7R8D4A1</accession>
<gene>
    <name evidence="10" type="ORF">LSAA_13756</name>
</gene>
<keyword evidence="4 7" id="KW-0158">Chromosome</keyword>
<name>A0A7R8D4A1_LEPSM</name>
<evidence type="ECO:0000256" key="8">
    <source>
        <dbReference type="SAM" id="MobiDB-lite"/>
    </source>
</evidence>
<evidence type="ECO:0000256" key="2">
    <source>
        <dbReference type="ARBA" id="ARBA00004123"/>
    </source>
</evidence>
<dbReference type="GO" id="GO:0000786">
    <property type="term" value="C:nucleosome"/>
    <property type="evidence" value="ECO:0007669"/>
    <property type="project" value="InterPro"/>
</dbReference>
<dbReference type="Proteomes" id="UP000675881">
    <property type="component" value="Chromosome 8"/>
</dbReference>
<feature type="domain" description="H15" evidence="9">
    <location>
        <begin position="71"/>
        <end position="146"/>
    </location>
</feature>
<evidence type="ECO:0000256" key="3">
    <source>
        <dbReference type="ARBA" id="ARBA00004286"/>
    </source>
</evidence>
<dbReference type="InterPro" id="IPR036388">
    <property type="entry name" value="WH-like_DNA-bd_sf"/>
</dbReference>
<reference evidence="10" key="1">
    <citation type="submission" date="2021-02" db="EMBL/GenBank/DDBJ databases">
        <authorList>
            <person name="Bekaert M."/>
        </authorList>
    </citation>
    <scope>NUCLEOTIDE SEQUENCE</scope>
    <source>
        <strain evidence="10">IoA-00</strain>
    </source>
</reference>
<dbReference type="PANTHER" id="PTHR11467:SF20">
    <property type="entry name" value="H15 DOMAIN-CONTAINING PROTEIN-RELATED"/>
    <property type="match status" value="1"/>
</dbReference>
<organism evidence="10 11">
    <name type="scientific">Lepeophtheirus salmonis</name>
    <name type="common">Salmon louse</name>
    <name type="synonym">Caligus salmonis</name>
    <dbReference type="NCBI Taxonomy" id="72036"/>
    <lineage>
        <taxon>Eukaryota</taxon>
        <taxon>Metazoa</taxon>
        <taxon>Ecdysozoa</taxon>
        <taxon>Arthropoda</taxon>
        <taxon>Crustacea</taxon>
        <taxon>Multicrustacea</taxon>
        <taxon>Hexanauplia</taxon>
        <taxon>Copepoda</taxon>
        <taxon>Siphonostomatoida</taxon>
        <taxon>Caligidae</taxon>
        <taxon>Lepeophtheirus</taxon>
    </lineage>
</organism>
<dbReference type="GO" id="GO:0030261">
    <property type="term" value="P:chromosome condensation"/>
    <property type="evidence" value="ECO:0007669"/>
    <property type="project" value="TreeGrafter"/>
</dbReference>
<dbReference type="OrthoDB" id="10070354at2759"/>
<dbReference type="PRINTS" id="PR00624">
    <property type="entry name" value="HISTONEH5"/>
</dbReference>
<dbReference type="PANTHER" id="PTHR11467">
    <property type="entry name" value="HISTONE H1"/>
    <property type="match status" value="1"/>
</dbReference>
<evidence type="ECO:0000256" key="6">
    <source>
        <dbReference type="ARBA" id="ARBA00023242"/>
    </source>
</evidence>
<comment type="function">
    <text evidence="1">Histones H1 are necessary for the condensation of nucleosome chains into higher-order structures.</text>
</comment>
<dbReference type="AlphaFoldDB" id="A0A7R8D4A1"/>
<keyword evidence="6 7" id="KW-0539">Nucleus</keyword>
<dbReference type="Pfam" id="PF00538">
    <property type="entry name" value="Linker_histone"/>
    <property type="match status" value="1"/>
</dbReference>
<feature type="region of interest" description="Disordered" evidence="8">
    <location>
        <begin position="155"/>
        <end position="215"/>
    </location>
</feature>
<evidence type="ECO:0000256" key="7">
    <source>
        <dbReference type="RuleBase" id="RU003894"/>
    </source>
</evidence>
<dbReference type="GO" id="GO:0031492">
    <property type="term" value="F:nucleosomal DNA binding"/>
    <property type="evidence" value="ECO:0007669"/>
    <property type="project" value="TreeGrafter"/>
</dbReference>
<dbReference type="GO" id="GO:0006334">
    <property type="term" value="P:nucleosome assembly"/>
    <property type="evidence" value="ECO:0007669"/>
    <property type="project" value="InterPro"/>
</dbReference>
<feature type="compositionally biased region" description="Low complexity" evidence="8">
    <location>
        <begin position="202"/>
        <end position="215"/>
    </location>
</feature>
<dbReference type="SMART" id="SM00526">
    <property type="entry name" value="H15"/>
    <property type="match status" value="1"/>
</dbReference>
<comment type="subcellular location">
    <subcellularLocation>
        <location evidence="3">Chromosome</location>
    </subcellularLocation>
    <subcellularLocation>
        <location evidence="2 7">Nucleus</location>
    </subcellularLocation>
</comment>
<sequence length="215" mass="24142">MLLYGKRNTFLEACTLINAPAYRNVSVWWDIRRVNISLRYITIIKFVPISTTWHLPLQLLKKTSIKSKDGSKVPTSSMMVMTAIKALADRKGSSLIAIKKYISAHFKVDMVKRAPFICKAVRSAVEKGELVQTKGKGASGTFKLSITSKSKVVKAVKTPKSPKKSAEKKIIQVQNSLEKGSQEKKRSSPRPPRRQQLRQRPPKSLLLKAQLKSLL</sequence>
<dbReference type="EMBL" id="HG994587">
    <property type="protein sequence ID" value="CAF3024217.1"/>
    <property type="molecule type" value="Genomic_DNA"/>
</dbReference>
<dbReference type="InterPro" id="IPR036390">
    <property type="entry name" value="WH_DNA-bd_sf"/>
</dbReference>
<comment type="similarity">
    <text evidence="7">Belongs to the histone H1/H5 family.</text>
</comment>
<feature type="compositionally biased region" description="Basic residues" evidence="8">
    <location>
        <begin position="187"/>
        <end position="201"/>
    </location>
</feature>
<dbReference type="InterPro" id="IPR005818">
    <property type="entry name" value="Histone_H1/H5_H15"/>
</dbReference>
<protein>
    <submittedName>
        <fullName evidence="10">H1_5</fullName>
    </submittedName>
</protein>
<proteinExistence type="inferred from homology"/>
<dbReference type="FunFam" id="1.10.10.10:FF:000140">
    <property type="entry name" value="Histone H1.0"/>
    <property type="match status" value="1"/>
</dbReference>
<keyword evidence="5 7" id="KW-0238">DNA-binding</keyword>
<dbReference type="PROSITE" id="PS51504">
    <property type="entry name" value="H15"/>
    <property type="match status" value="1"/>
</dbReference>
<dbReference type="InterPro" id="IPR005819">
    <property type="entry name" value="H1/H5"/>
</dbReference>
<evidence type="ECO:0000313" key="10">
    <source>
        <dbReference type="EMBL" id="CAF3024217.1"/>
    </source>
</evidence>
<evidence type="ECO:0000256" key="1">
    <source>
        <dbReference type="ARBA" id="ARBA00002809"/>
    </source>
</evidence>
<dbReference type="GO" id="GO:0045910">
    <property type="term" value="P:negative regulation of DNA recombination"/>
    <property type="evidence" value="ECO:0007669"/>
    <property type="project" value="TreeGrafter"/>
</dbReference>
<keyword evidence="11" id="KW-1185">Reference proteome</keyword>
<dbReference type="CDD" id="cd00073">
    <property type="entry name" value="H15"/>
    <property type="match status" value="1"/>
</dbReference>
<dbReference type="SUPFAM" id="SSF46785">
    <property type="entry name" value="Winged helix' DNA-binding domain"/>
    <property type="match status" value="1"/>
</dbReference>
<evidence type="ECO:0000313" key="11">
    <source>
        <dbReference type="Proteomes" id="UP000675881"/>
    </source>
</evidence>
<dbReference type="GO" id="GO:0005634">
    <property type="term" value="C:nucleus"/>
    <property type="evidence" value="ECO:0007669"/>
    <property type="project" value="UniProtKB-SubCell"/>
</dbReference>
<evidence type="ECO:0000259" key="9">
    <source>
        <dbReference type="PROSITE" id="PS51504"/>
    </source>
</evidence>
<evidence type="ECO:0000256" key="5">
    <source>
        <dbReference type="ARBA" id="ARBA00023125"/>
    </source>
</evidence>